<dbReference type="GO" id="GO:0005739">
    <property type="term" value="C:mitochondrion"/>
    <property type="evidence" value="ECO:0007669"/>
    <property type="project" value="TreeGrafter"/>
</dbReference>
<reference evidence="5" key="2">
    <citation type="journal article" date="2023" name="Commun. Biol.">
        <title>Intrasexual cuticular hydrocarbon dimorphism in a wasp sheds light on hydrocarbon biosynthesis genes in Hymenoptera.</title>
        <authorList>
            <person name="Moris V.C."/>
            <person name="Podsiadlowski L."/>
            <person name="Martin S."/>
            <person name="Oeyen J.P."/>
            <person name="Donath A."/>
            <person name="Petersen M."/>
            <person name="Wilbrandt J."/>
            <person name="Misof B."/>
            <person name="Liedtke D."/>
            <person name="Thamm M."/>
            <person name="Scheiner R."/>
            <person name="Schmitt T."/>
            <person name="Niehuis O."/>
        </authorList>
    </citation>
    <scope>NUCLEOTIDE SEQUENCE</scope>
    <source>
        <strain evidence="5">GBR_01_08_01A</strain>
    </source>
</reference>
<evidence type="ECO:0000313" key="6">
    <source>
        <dbReference type="Proteomes" id="UP001258017"/>
    </source>
</evidence>
<evidence type="ECO:0000256" key="2">
    <source>
        <dbReference type="ARBA" id="ARBA00007785"/>
    </source>
</evidence>
<proteinExistence type="inferred from homology"/>
<dbReference type="PANTHER" id="PTHR28627:SF1">
    <property type="entry name" value="CYTOCHROME C OXIDASE ASSEMBLY FACTOR 5"/>
    <property type="match status" value="1"/>
</dbReference>
<accession>A0AAD9VW62</accession>
<organism evidence="5 6">
    <name type="scientific">Odynerus spinipes</name>
    <dbReference type="NCBI Taxonomy" id="1348599"/>
    <lineage>
        <taxon>Eukaryota</taxon>
        <taxon>Metazoa</taxon>
        <taxon>Ecdysozoa</taxon>
        <taxon>Arthropoda</taxon>
        <taxon>Hexapoda</taxon>
        <taxon>Insecta</taxon>
        <taxon>Pterygota</taxon>
        <taxon>Neoptera</taxon>
        <taxon>Endopterygota</taxon>
        <taxon>Hymenoptera</taxon>
        <taxon>Apocrita</taxon>
        <taxon>Aculeata</taxon>
        <taxon>Vespoidea</taxon>
        <taxon>Vespidae</taxon>
        <taxon>Eumeninae</taxon>
        <taxon>Odynerus</taxon>
    </lineage>
</organism>
<keyword evidence="6" id="KW-1185">Reference proteome</keyword>
<reference evidence="5" key="1">
    <citation type="submission" date="2021-08" db="EMBL/GenBank/DDBJ databases">
        <authorList>
            <person name="Misof B."/>
            <person name="Oliver O."/>
            <person name="Podsiadlowski L."/>
            <person name="Donath A."/>
            <person name="Peters R."/>
            <person name="Mayer C."/>
            <person name="Rust J."/>
            <person name="Gunkel S."/>
            <person name="Lesny P."/>
            <person name="Martin S."/>
            <person name="Oeyen J.P."/>
            <person name="Petersen M."/>
            <person name="Panagiotis P."/>
            <person name="Wilbrandt J."/>
            <person name="Tanja T."/>
        </authorList>
    </citation>
    <scope>NUCLEOTIDE SEQUENCE</scope>
    <source>
        <strain evidence="5">GBR_01_08_01A</strain>
        <tissue evidence="5">Thorax + abdomen</tissue>
    </source>
</reference>
<dbReference type="PANTHER" id="PTHR28627">
    <property type="entry name" value="CYTOCHROME C OXIDASE ASSEMBLY FACTOR 5"/>
    <property type="match status" value="1"/>
</dbReference>
<comment type="function">
    <text evidence="1">Involved in an early step of the mitochondrial complex IV assembly process.</text>
</comment>
<gene>
    <name evidence="5" type="ORF">KPH14_002033</name>
</gene>
<comment type="similarity">
    <text evidence="2">Belongs to the PET191 family.</text>
</comment>
<comment type="caution">
    <text evidence="5">The sequence shown here is derived from an EMBL/GenBank/DDBJ whole genome shotgun (WGS) entry which is preliminary data.</text>
</comment>
<name>A0AAD9VW62_9HYME</name>
<dbReference type="AlphaFoldDB" id="A0AAD9VW62"/>
<dbReference type="Proteomes" id="UP001258017">
    <property type="component" value="Unassembled WGS sequence"/>
</dbReference>
<evidence type="ECO:0000256" key="4">
    <source>
        <dbReference type="ARBA" id="ARBA00023157"/>
    </source>
</evidence>
<keyword evidence="4" id="KW-1015">Disulfide bond</keyword>
<evidence type="ECO:0000256" key="1">
    <source>
        <dbReference type="ARBA" id="ARBA00003186"/>
    </source>
</evidence>
<evidence type="ECO:0000256" key="3">
    <source>
        <dbReference type="ARBA" id="ARBA00021904"/>
    </source>
</evidence>
<dbReference type="InterPro" id="IPR018793">
    <property type="entry name" value="Cyt_c_oxidase_assmbl_Pet191"/>
</dbReference>
<protein>
    <recommendedName>
        <fullName evidence="3">Cytochrome c oxidase assembly factor 5</fullName>
    </recommendedName>
</protein>
<dbReference type="Pfam" id="PF10203">
    <property type="entry name" value="Pet191_N"/>
    <property type="match status" value="1"/>
</dbReference>
<sequence length="82" mass="9816">MDYPTFDEKKADRSKCAHLRSQLKFCLLRTDCCKKDKLTPRECIKTRHPSVPQECYALWNTFFECKHSILDGRRRFRGLKGY</sequence>
<dbReference type="EMBL" id="JAIFRP010000002">
    <property type="protein sequence ID" value="KAK2589231.1"/>
    <property type="molecule type" value="Genomic_DNA"/>
</dbReference>
<evidence type="ECO:0000313" key="5">
    <source>
        <dbReference type="EMBL" id="KAK2589231.1"/>
    </source>
</evidence>
<dbReference type="GO" id="GO:0033617">
    <property type="term" value="P:mitochondrial respiratory chain complex IV assembly"/>
    <property type="evidence" value="ECO:0007669"/>
    <property type="project" value="TreeGrafter"/>
</dbReference>